<evidence type="ECO:0000313" key="2">
    <source>
        <dbReference type="EMBL" id="CAB4135246.1"/>
    </source>
</evidence>
<dbReference type="EMBL" id="LR796294">
    <property type="protein sequence ID" value="CAB4135246.1"/>
    <property type="molecule type" value="Genomic_DNA"/>
</dbReference>
<evidence type="ECO:0000313" key="1">
    <source>
        <dbReference type="EMBL" id="CAB4131445.1"/>
    </source>
</evidence>
<protein>
    <submittedName>
        <fullName evidence="2">Uncharacterized protein</fullName>
    </submittedName>
</protein>
<proteinExistence type="predicted"/>
<organism evidence="2">
    <name type="scientific">uncultured Caudovirales phage</name>
    <dbReference type="NCBI Taxonomy" id="2100421"/>
    <lineage>
        <taxon>Viruses</taxon>
        <taxon>Duplodnaviria</taxon>
        <taxon>Heunggongvirae</taxon>
        <taxon>Uroviricota</taxon>
        <taxon>Caudoviricetes</taxon>
        <taxon>Peduoviridae</taxon>
        <taxon>Maltschvirus</taxon>
        <taxon>Maltschvirus maltsch</taxon>
    </lineage>
</organism>
<gene>
    <name evidence="1" type="ORF">UFOVP127_96</name>
    <name evidence="2" type="ORF">UFOVP276_202</name>
</gene>
<dbReference type="EMBL" id="LR796249">
    <property type="protein sequence ID" value="CAB4131445.1"/>
    <property type="molecule type" value="Genomic_DNA"/>
</dbReference>
<sequence length="88" mass="10198">MTIKVTVQKEECFENDEKIEQQFIGGGHYNKMDDLLKEGKRCFITCRGYSSIVPDFPVTDLMNGDELFWVDGDCWEKHIGTVCKVEEE</sequence>
<reference evidence="2" key="1">
    <citation type="submission" date="2020-04" db="EMBL/GenBank/DDBJ databases">
        <authorList>
            <person name="Chiriac C."/>
            <person name="Salcher M."/>
            <person name="Ghai R."/>
            <person name="Kavagutti S V."/>
        </authorList>
    </citation>
    <scope>NUCLEOTIDE SEQUENCE</scope>
</reference>
<name>A0A6J5LQQ3_9CAUD</name>
<accession>A0A6J5LQQ3</accession>